<dbReference type="PANTHER" id="PTHR45835">
    <property type="entry name" value="YALI0A06105P"/>
    <property type="match status" value="1"/>
</dbReference>
<dbReference type="Pfam" id="PF17921">
    <property type="entry name" value="Integrase_H2C2"/>
    <property type="match status" value="1"/>
</dbReference>
<dbReference type="InterPro" id="IPR036397">
    <property type="entry name" value="RNaseH_sf"/>
</dbReference>
<comment type="caution">
    <text evidence="2">The sequence shown here is derived from an EMBL/GenBank/DDBJ whole genome shotgun (WGS) entry which is preliminary data.</text>
</comment>
<dbReference type="InterPro" id="IPR041588">
    <property type="entry name" value="Integrase_H2C2"/>
</dbReference>
<gene>
    <name evidence="2" type="ORF">KIW84_064794</name>
</gene>
<dbReference type="SUPFAM" id="SSF53098">
    <property type="entry name" value="Ribonuclease H-like"/>
    <property type="match status" value="1"/>
</dbReference>
<dbReference type="EMBL" id="JAMSHJ010000006">
    <property type="protein sequence ID" value="KAI5399593.1"/>
    <property type="molecule type" value="Genomic_DNA"/>
</dbReference>
<keyword evidence="3" id="KW-1185">Reference proteome</keyword>
<name>A0A9D5A9K0_PEA</name>
<dbReference type="PANTHER" id="PTHR45835:SF99">
    <property type="entry name" value="CHROMO DOMAIN-CONTAINING PROTEIN-RELATED"/>
    <property type="match status" value="1"/>
</dbReference>
<organism evidence="2 3">
    <name type="scientific">Pisum sativum</name>
    <name type="common">Garden pea</name>
    <name type="synonym">Lathyrus oleraceus</name>
    <dbReference type="NCBI Taxonomy" id="3888"/>
    <lineage>
        <taxon>Eukaryota</taxon>
        <taxon>Viridiplantae</taxon>
        <taxon>Streptophyta</taxon>
        <taxon>Embryophyta</taxon>
        <taxon>Tracheophyta</taxon>
        <taxon>Spermatophyta</taxon>
        <taxon>Magnoliopsida</taxon>
        <taxon>eudicotyledons</taxon>
        <taxon>Gunneridae</taxon>
        <taxon>Pentapetalae</taxon>
        <taxon>rosids</taxon>
        <taxon>fabids</taxon>
        <taxon>Fabales</taxon>
        <taxon>Fabaceae</taxon>
        <taxon>Papilionoideae</taxon>
        <taxon>50 kb inversion clade</taxon>
        <taxon>NPAAA clade</taxon>
        <taxon>Hologalegina</taxon>
        <taxon>IRL clade</taxon>
        <taxon>Fabeae</taxon>
        <taxon>Lathyrus</taxon>
    </lineage>
</organism>
<dbReference type="Gene3D" id="3.30.420.10">
    <property type="entry name" value="Ribonuclease H-like superfamily/Ribonuclease H"/>
    <property type="match status" value="1"/>
</dbReference>
<dbReference type="AlphaFoldDB" id="A0A9D5A9K0"/>
<dbReference type="InterPro" id="IPR012337">
    <property type="entry name" value="RNaseH-like_sf"/>
</dbReference>
<evidence type="ECO:0000313" key="2">
    <source>
        <dbReference type="EMBL" id="KAI5399593.1"/>
    </source>
</evidence>
<evidence type="ECO:0000259" key="1">
    <source>
        <dbReference type="Pfam" id="PF17921"/>
    </source>
</evidence>
<feature type="domain" description="Integrase zinc-binding" evidence="1">
    <location>
        <begin position="77"/>
        <end position="132"/>
    </location>
</feature>
<reference evidence="2 3" key="1">
    <citation type="journal article" date="2022" name="Nat. Genet.">
        <title>Improved pea reference genome and pan-genome highlight genomic features and evolutionary characteristics.</title>
        <authorList>
            <person name="Yang T."/>
            <person name="Liu R."/>
            <person name="Luo Y."/>
            <person name="Hu S."/>
            <person name="Wang D."/>
            <person name="Wang C."/>
            <person name="Pandey M.K."/>
            <person name="Ge S."/>
            <person name="Xu Q."/>
            <person name="Li N."/>
            <person name="Li G."/>
            <person name="Huang Y."/>
            <person name="Saxena R.K."/>
            <person name="Ji Y."/>
            <person name="Li M."/>
            <person name="Yan X."/>
            <person name="He Y."/>
            <person name="Liu Y."/>
            <person name="Wang X."/>
            <person name="Xiang C."/>
            <person name="Varshney R.K."/>
            <person name="Ding H."/>
            <person name="Gao S."/>
            <person name="Zong X."/>
        </authorList>
    </citation>
    <scope>NUCLEOTIDE SEQUENCE [LARGE SCALE GENOMIC DNA]</scope>
    <source>
        <strain evidence="2 3">cv. Zhongwan 6</strain>
    </source>
</reference>
<accession>A0A9D5A9K0</accession>
<protein>
    <recommendedName>
        <fullName evidence="1">Integrase zinc-binding domain-containing protein</fullName>
    </recommendedName>
</protein>
<sequence length="203" mass="23865">MRHRGWLEVLKDYDFSLNYHPDKANIVATALSQSQKLDVKLVDLMVGSSQTESNDFKMDEQGVLRFRDKICIFDKVELKKMILEESHRSSLSIHPGATKMYQDLKKIFWWSGMKRDVAQFVYACLSCKKSKVKHHKPVGLMQPLDIPEWKWDRIYMDFVMGLLNTTRGRDAIWVIVDRLTKSAHFIPINISFSYRSWQRYISG</sequence>
<evidence type="ECO:0000313" key="3">
    <source>
        <dbReference type="Proteomes" id="UP001058974"/>
    </source>
</evidence>
<dbReference type="Proteomes" id="UP001058974">
    <property type="component" value="Chromosome 6"/>
</dbReference>
<dbReference type="GO" id="GO:0003676">
    <property type="term" value="F:nucleic acid binding"/>
    <property type="evidence" value="ECO:0007669"/>
    <property type="project" value="InterPro"/>
</dbReference>
<proteinExistence type="predicted"/>
<dbReference type="Gene3D" id="1.10.340.70">
    <property type="match status" value="1"/>
</dbReference>
<dbReference type="Gramene" id="Psat06G0479400-T1">
    <property type="protein sequence ID" value="KAI5399593.1"/>
    <property type="gene ID" value="KIW84_064794"/>
</dbReference>